<dbReference type="AlphaFoldDB" id="A0A372ZRD6"/>
<comment type="caution">
    <text evidence="3">The sequence shown here is derived from an EMBL/GenBank/DDBJ whole genome shotgun (WGS) entry which is preliminary data.</text>
</comment>
<evidence type="ECO:0000313" key="4">
    <source>
        <dbReference type="Proteomes" id="UP000263377"/>
    </source>
</evidence>
<dbReference type="RefSeq" id="WP_117486771.1">
    <property type="nucleotide sequence ID" value="NZ_QVIG01000001.1"/>
</dbReference>
<dbReference type="Proteomes" id="UP000263377">
    <property type="component" value="Unassembled WGS sequence"/>
</dbReference>
<feature type="region of interest" description="Disordered" evidence="1">
    <location>
        <begin position="59"/>
        <end position="95"/>
    </location>
</feature>
<evidence type="ECO:0000313" key="3">
    <source>
        <dbReference type="EMBL" id="RGD58114.1"/>
    </source>
</evidence>
<evidence type="ECO:0000256" key="1">
    <source>
        <dbReference type="SAM" id="MobiDB-lite"/>
    </source>
</evidence>
<sequence length="95" mass="10393">MCASLTDTQWARIEPLPPDPTPRRGGQWRDHRQVIGAIAFKYRTGCRGWICLSASARGRAPTTAAEVDRRRHMGEGLHRPAPSSSGRPGDSSRAA</sequence>
<organism evidence="3 4">
    <name type="scientific">Kitasatospora xanthocidica</name>
    <dbReference type="NCBI Taxonomy" id="83382"/>
    <lineage>
        <taxon>Bacteria</taxon>
        <taxon>Bacillati</taxon>
        <taxon>Actinomycetota</taxon>
        <taxon>Actinomycetes</taxon>
        <taxon>Kitasatosporales</taxon>
        <taxon>Streptomycetaceae</taxon>
        <taxon>Kitasatospora</taxon>
    </lineage>
</organism>
<accession>A0A372ZRD6</accession>
<protein>
    <submittedName>
        <fullName evidence="3">Transposase</fullName>
    </submittedName>
</protein>
<feature type="domain" description="Insertion element IS402-like" evidence="2">
    <location>
        <begin position="5"/>
        <end position="66"/>
    </location>
</feature>
<keyword evidence="4" id="KW-1185">Reference proteome</keyword>
<dbReference type="InterPro" id="IPR025161">
    <property type="entry name" value="IS402-like_dom"/>
</dbReference>
<feature type="compositionally biased region" description="Basic and acidic residues" evidence="1">
    <location>
        <begin position="66"/>
        <end position="78"/>
    </location>
</feature>
<dbReference type="EMBL" id="QVIG01000001">
    <property type="protein sequence ID" value="RGD58114.1"/>
    <property type="molecule type" value="Genomic_DNA"/>
</dbReference>
<name>A0A372ZRD6_9ACTN</name>
<gene>
    <name evidence="3" type="ORF">DR950_10210</name>
</gene>
<evidence type="ECO:0000259" key="2">
    <source>
        <dbReference type="Pfam" id="PF13340"/>
    </source>
</evidence>
<dbReference type="Pfam" id="PF13340">
    <property type="entry name" value="DUF4096"/>
    <property type="match status" value="1"/>
</dbReference>
<reference evidence="3 4" key="1">
    <citation type="submission" date="2018-08" db="EMBL/GenBank/DDBJ databases">
        <title>Diversity &amp; Physiological Properties of Lignin-Decomposing Actinobacteria from Soil.</title>
        <authorList>
            <person name="Roh S.G."/>
            <person name="Kim S.B."/>
        </authorList>
    </citation>
    <scope>NUCLEOTIDE SEQUENCE [LARGE SCALE GENOMIC DNA]</scope>
    <source>
        <strain evidence="3 4">MMS17-GH009</strain>
    </source>
</reference>
<feature type="compositionally biased region" description="Low complexity" evidence="1">
    <location>
        <begin position="79"/>
        <end position="95"/>
    </location>
</feature>
<feature type="region of interest" description="Disordered" evidence="1">
    <location>
        <begin position="1"/>
        <end position="29"/>
    </location>
</feature>
<proteinExistence type="predicted"/>